<dbReference type="EMBL" id="BFAG01000007">
    <property type="protein sequence ID" value="GBF06093.1"/>
    <property type="molecule type" value="Genomic_DNA"/>
</dbReference>
<gene>
    <name evidence="2" type="ORF">DAERI_070091</name>
</gene>
<feature type="chain" id="PRO_5014341866" evidence="1">
    <location>
        <begin position="18"/>
        <end position="196"/>
    </location>
</feature>
<dbReference type="Proteomes" id="UP000236569">
    <property type="component" value="Unassembled WGS sequence"/>
</dbReference>
<sequence>MRPVVFVCLLLNSLASAQVNPKVIDLAELPFTLSVPGHLAMDAESAKYGIRFGQIISISFGDASTDPNYGITIKYVEPLSRAKAKELGVSGSDEQRTATWAAQTYAIERKNYPKAKFMPLRAATFPGVSGWAWSKVITTPGWLETAGTYWEFQKYGYNDGASLYVSVTAYPGFEKQGQALYNMAMRSLKFRDGVRR</sequence>
<feature type="signal peptide" evidence="1">
    <location>
        <begin position="1"/>
        <end position="17"/>
    </location>
</feature>
<evidence type="ECO:0000313" key="3">
    <source>
        <dbReference type="Proteomes" id="UP000236569"/>
    </source>
</evidence>
<keyword evidence="3" id="KW-1185">Reference proteome</keyword>
<evidence type="ECO:0000313" key="2">
    <source>
        <dbReference type="EMBL" id="GBF06093.1"/>
    </source>
</evidence>
<proteinExistence type="predicted"/>
<name>A0A2I9CVW3_9DEIO</name>
<comment type="caution">
    <text evidence="2">The sequence shown here is derived from an EMBL/GenBank/DDBJ whole genome shotgun (WGS) entry which is preliminary data.</text>
</comment>
<evidence type="ECO:0000256" key="1">
    <source>
        <dbReference type="SAM" id="SignalP"/>
    </source>
</evidence>
<reference evidence="3" key="1">
    <citation type="submission" date="2018-01" db="EMBL/GenBank/DDBJ databases">
        <title>Draft Genome Sequence of the Radioresistant Bacterium Deinococcus aerius TR0125, Isolated from the Higher Atmosphere above Japan.</title>
        <authorList>
            <person name="Satoh K."/>
            <person name="Arai H."/>
            <person name="Sanzen T."/>
            <person name="Kawaguchi Y."/>
            <person name="Hayashi H."/>
            <person name="Yokobori S."/>
            <person name="Yamagishi A."/>
            <person name="Oono Y."/>
            <person name="Narumi I."/>
        </authorList>
    </citation>
    <scope>NUCLEOTIDE SEQUENCE [LARGE SCALE GENOMIC DNA]</scope>
    <source>
        <strain evidence="3">TR0125</strain>
    </source>
</reference>
<organism evidence="2 3">
    <name type="scientific">Deinococcus aerius</name>
    <dbReference type="NCBI Taxonomy" id="200253"/>
    <lineage>
        <taxon>Bacteria</taxon>
        <taxon>Thermotogati</taxon>
        <taxon>Deinococcota</taxon>
        <taxon>Deinococci</taxon>
        <taxon>Deinococcales</taxon>
        <taxon>Deinococcaceae</taxon>
        <taxon>Deinococcus</taxon>
    </lineage>
</organism>
<keyword evidence="1" id="KW-0732">Signal</keyword>
<protein>
    <submittedName>
        <fullName evidence="2">Uncharacterized protein</fullName>
    </submittedName>
</protein>
<accession>A0A2I9CVW3</accession>
<dbReference type="AlphaFoldDB" id="A0A2I9CVW3"/>